<evidence type="ECO:0000256" key="5">
    <source>
        <dbReference type="ARBA" id="ARBA00023150"/>
    </source>
</evidence>
<evidence type="ECO:0000256" key="11">
    <source>
        <dbReference type="ARBA" id="ARBA00049878"/>
    </source>
</evidence>
<dbReference type="EC" id="2.8.1.12" evidence="3"/>
<dbReference type="Gene3D" id="3.90.1170.40">
    <property type="entry name" value="Molybdopterin biosynthesis MoaE subunit"/>
    <property type="match status" value="1"/>
</dbReference>
<evidence type="ECO:0000256" key="4">
    <source>
        <dbReference type="ARBA" id="ARBA00013858"/>
    </source>
</evidence>
<evidence type="ECO:0000256" key="10">
    <source>
        <dbReference type="ARBA" id="ARBA00032474"/>
    </source>
</evidence>
<comment type="catalytic activity">
    <reaction evidence="11">
        <text>2 [molybdopterin-synthase sulfur-carrier protein]-C-terminal-Gly-aminoethanethioate + cyclic pyranopterin phosphate + H2O = molybdopterin + 2 [molybdopterin-synthase sulfur-carrier protein]-C-terminal Gly-Gly + 2 H(+)</text>
        <dbReference type="Rhea" id="RHEA:26333"/>
        <dbReference type="Rhea" id="RHEA-COMP:12202"/>
        <dbReference type="Rhea" id="RHEA-COMP:19907"/>
        <dbReference type="ChEBI" id="CHEBI:15377"/>
        <dbReference type="ChEBI" id="CHEBI:15378"/>
        <dbReference type="ChEBI" id="CHEBI:58698"/>
        <dbReference type="ChEBI" id="CHEBI:59648"/>
        <dbReference type="ChEBI" id="CHEBI:90778"/>
        <dbReference type="ChEBI" id="CHEBI:232372"/>
        <dbReference type="EC" id="2.8.1.12"/>
    </reaction>
</comment>
<evidence type="ECO:0000256" key="8">
    <source>
        <dbReference type="ARBA" id="ARBA00030407"/>
    </source>
</evidence>
<evidence type="ECO:0000256" key="6">
    <source>
        <dbReference type="ARBA" id="ARBA00026066"/>
    </source>
</evidence>
<dbReference type="Pfam" id="PF02391">
    <property type="entry name" value="MoaE"/>
    <property type="match status" value="1"/>
</dbReference>
<feature type="region of interest" description="Disordered" evidence="12">
    <location>
        <begin position="128"/>
        <end position="154"/>
    </location>
</feature>
<dbReference type="InterPro" id="IPR036563">
    <property type="entry name" value="MoaE_sf"/>
</dbReference>
<evidence type="ECO:0000256" key="7">
    <source>
        <dbReference type="ARBA" id="ARBA00029745"/>
    </source>
</evidence>
<dbReference type="AlphaFoldDB" id="A0A2A4X289"/>
<evidence type="ECO:0000256" key="3">
    <source>
        <dbReference type="ARBA" id="ARBA00011950"/>
    </source>
</evidence>
<name>A0A2A4X289_9GAMM</name>
<evidence type="ECO:0000256" key="9">
    <source>
        <dbReference type="ARBA" id="ARBA00030781"/>
    </source>
</evidence>
<gene>
    <name evidence="13" type="ORF">COB20_11290</name>
</gene>
<accession>A0A2A4X289</accession>
<comment type="similarity">
    <text evidence="2">Belongs to the MoaE family.</text>
</comment>
<comment type="pathway">
    <text evidence="1">Cofactor biosynthesis; molybdopterin biosynthesis.</text>
</comment>
<dbReference type="SUPFAM" id="SSF54690">
    <property type="entry name" value="Molybdopterin synthase subunit MoaE"/>
    <property type="match status" value="1"/>
</dbReference>
<dbReference type="Proteomes" id="UP000218767">
    <property type="component" value="Unassembled WGS sequence"/>
</dbReference>
<sequence length="154" mass="17377">MISIQSHDFSLGDEYAAIRSRAGDAGAIVTFIGLVREIYGDECTAGAVQSLTLEHYPGMTEKCLKDIQQKAESRWPLLATRIIHRVGELHSHDQIVLVATASPHRQAAFESAEFIMDYLKSEAPFWKKQKSENESSWIESRDTDKAALDRWQKP</sequence>
<evidence type="ECO:0000256" key="2">
    <source>
        <dbReference type="ARBA" id="ARBA00005426"/>
    </source>
</evidence>
<dbReference type="UniPathway" id="UPA00344"/>
<dbReference type="CDD" id="cd00756">
    <property type="entry name" value="MoaE"/>
    <property type="match status" value="1"/>
</dbReference>
<feature type="compositionally biased region" description="Basic and acidic residues" evidence="12">
    <location>
        <begin position="129"/>
        <end position="154"/>
    </location>
</feature>
<reference evidence="14" key="1">
    <citation type="submission" date="2017-08" db="EMBL/GenBank/DDBJ databases">
        <title>A dynamic microbial community with high functional redundancy inhabits the cold, oxic subseafloor aquifer.</title>
        <authorList>
            <person name="Tully B.J."/>
            <person name="Wheat C.G."/>
            <person name="Glazer B.T."/>
            <person name="Huber J.A."/>
        </authorList>
    </citation>
    <scope>NUCLEOTIDE SEQUENCE [LARGE SCALE GENOMIC DNA]</scope>
</reference>
<proteinExistence type="inferred from homology"/>
<dbReference type="EMBL" id="NVUL01000061">
    <property type="protein sequence ID" value="PCI76165.1"/>
    <property type="molecule type" value="Genomic_DNA"/>
</dbReference>
<organism evidence="13 14">
    <name type="scientific">SAR86 cluster bacterium</name>
    <dbReference type="NCBI Taxonomy" id="2030880"/>
    <lineage>
        <taxon>Bacteria</taxon>
        <taxon>Pseudomonadati</taxon>
        <taxon>Pseudomonadota</taxon>
        <taxon>Gammaproteobacteria</taxon>
        <taxon>SAR86 cluster</taxon>
    </lineage>
</organism>
<evidence type="ECO:0000256" key="12">
    <source>
        <dbReference type="SAM" id="MobiDB-lite"/>
    </source>
</evidence>
<dbReference type="PANTHER" id="PTHR23404">
    <property type="entry name" value="MOLYBDOPTERIN SYNTHASE RELATED"/>
    <property type="match status" value="1"/>
</dbReference>
<evidence type="ECO:0000313" key="14">
    <source>
        <dbReference type="Proteomes" id="UP000218767"/>
    </source>
</evidence>
<dbReference type="GO" id="GO:0030366">
    <property type="term" value="F:molybdopterin synthase activity"/>
    <property type="evidence" value="ECO:0007669"/>
    <property type="project" value="UniProtKB-EC"/>
</dbReference>
<dbReference type="GO" id="GO:0006777">
    <property type="term" value="P:Mo-molybdopterin cofactor biosynthetic process"/>
    <property type="evidence" value="ECO:0007669"/>
    <property type="project" value="UniProtKB-KW"/>
</dbReference>
<protein>
    <recommendedName>
        <fullName evidence="4">Molybdopterin synthase catalytic subunit</fullName>
        <ecNumber evidence="3">2.8.1.12</ecNumber>
    </recommendedName>
    <alternativeName>
        <fullName evidence="9">MPT synthase subunit 2</fullName>
    </alternativeName>
    <alternativeName>
        <fullName evidence="7">Molybdenum cofactor biosynthesis protein E</fullName>
    </alternativeName>
    <alternativeName>
        <fullName evidence="8">Molybdopterin-converting factor large subunit</fullName>
    </alternativeName>
    <alternativeName>
        <fullName evidence="10">Molybdopterin-converting factor subunit 2</fullName>
    </alternativeName>
</protein>
<comment type="caution">
    <text evidence="13">The sequence shown here is derived from an EMBL/GenBank/DDBJ whole genome shotgun (WGS) entry which is preliminary data.</text>
</comment>
<evidence type="ECO:0000313" key="13">
    <source>
        <dbReference type="EMBL" id="PCI76165.1"/>
    </source>
</evidence>
<keyword evidence="5" id="KW-0501">Molybdenum cofactor biosynthesis</keyword>
<evidence type="ECO:0000256" key="1">
    <source>
        <dbReference type="ARBA" id="ARBA00005046"/>
    </source>
</evidence>
<dbReference type="InterPro" id="IPR003448">
    <property type="entry name" value="Mopterin_biosynth_MoaE"/>
</dbReference>
<comment type="subunit">
    <text evidence="6">Heterotetramer of 2 MoaD subunits and 2 MoaE subunits. Also stable as homodimer. The enzyme changes between these two forms during catalysis.</text>
</comment>